<dbReference type="GO" id="GO:0016491">
    <property type="term" value="F:oxidoreductase activity"/>
    <property type="evidence" value="ECO:0007669"/>
    <property type="project" value="InterPro"/>
</dbReference>
<dbReference type="InterPro" id="IPR013154">
    <property type="entry name" value="ADH-like_N"/>
</dbReference>
<dbReference type="SUPFAM" id="SSF51735">
    <property type="entry name" value="NAD(P)-binding Rossmann-fold domains"/>
    <property type="match status" value="1"/>
</dbReference>
<dbReference type="Pfam" id="PF08240">
    <property type="entry name" value="ADH_N"/>
    <property type="match status" value="1"/>
</dbReference>
<keyword evidence="3" id="KW-1185">Reference proteome</keyword>
<dbReference type="EMBL" id="SSND01000002">
    <property type="protein sequence ID" value="THD83541.1"/>
    <property type="molecule type" value="Genomic_DNA"/>
</dbReference>
<dbReference type="CDD" id="cd08267">
    <property type="entry name" value="MDR1"/>
    <property type="match status" value="1"/>
</dbReference>
<reference evidence="2 3" key="1">
    <citation type="submission" date="2019-04" db="EMBL/GenBank/DDBJ databases">
        <title>Draft genome sequence of Gemmobacter aestuarii sp. nov.</title>
        <authorList>
            <person name="Hameed A."/>
            <person name="Lin S.-Y."/>
            <person name="Shahina M."/>
            <person name="Lai W.-A."/>
            <person name="Young C.-C."/>
        </authorList>
    </citation>
    <scope>NUCLEOTIDE SEQUENCE [LARGE SCALE GENOMIC DNA]</scope>
    <source>
        <strain evidence="2 3">CC-PW-75</strain>
    </source>
</reference>
<dbReference type="RefSeq" id="WP_136394435.1">
    <property type="nucleotide sequence ID" value="NZ_SSND01000002.1"/>
</dbReference>
<evidence type="ECO:0000313" key="3">
    <source>
        <dbReference type="Proteomes" id="UP000309450"/>
    </source>
</evidence>
<protein>
    <submittedName>
        <fullName evidence="2">NAD(P)-dependent alcohol dehydrogenase</fullName>
    </submittedName>
</protein>
<evidence type="ECO:0000313" key="2">
    <source>
        <dbReference type="EMBL" id="THD83541.1"/>
    </source>
</evidence>
<evidence type="ECO:0000259" key="1">
    <source>
        <dbReference type="SMART" id="SM00829"/>
    </source>
</evidence>
<dbReference type="InterPro" id="IPR036291">
    <property type="entry name" value="NAD(P)-bd_dom_sf"/>
</dbReference>
<proteinExistence type="predicted"/>
<dbReference type="InterPro" id="IPR051397">
    <property type="entry name" value="Zn-ADH-like_protein"/>
</dbReference>
<dbReference type="Proteomes" id="UP000309450">
    <property type="component" value="Unassembled WGS sequence"/>
</dbReference>
<organism evidence="2 3">
    <name type="scientific">Aliigemmobacter aestuarii</name>
    <dbReference type="NCBI Taxonomy" id="1445661"/>
    <lineage>
        <taxon>Bacteria</taxon>
        <taxon>Pseudomonadati</taxon>
        <taxon>Pseudomonadota</taxon>
        <taxon>Alphaproteobacteria</taxon>
        <taxon>Rhodobacterales</taxon>
        <taxon>Paracoccaceae</taxon>
        <taxon>Aliigemmobacter</taxon>
    </lineage>
</organism>
<feature type="domain" description="Enoyl reductase (ER)" evidence="1">
    <location>
        <begin position="15"/>
        <end position="325"/>
    </location>
</feature>
<dbReference type="InterPro" id="IPR020843">
    <property type="entry name" value="ER"/>
</dbReference>
<comment type="caution">
    <text evidence="2">The sequence shown here is derived from an EMBL/GenBank/DDBJ whole genome shotgun (WGS) entry which is preliminary data.</text>
</comment>
<dbReference type="SMART" id="SM00829">
    <property type="entry name" value="PKS_ER"/>
    <property type="match status" value="1"/>
</dbReference>
<dbReference type="Gene3D" id="3.90.180.10">
    <property type="entry name" value="Medium-chain alcohol dehydrogenases, catalytic domain"/>
    <property type="match status" value="1"/>
</dbReference>
<sequence>MTENGMRAAVFRRYGGPEVIELGRRPIPVPGKGDVLIRVRTSSVSSGDARIRAMRMPAGMGGFGRLAFGVTGPRHTVLGSELCGDVVALGPEVTSVAEGERVLGATGFRMGGHAEFCCLPAITLFPAPDILTDDEAGAMIFGGTSALVYLRDKARLRAGERLLILGAAGAVGSAAVQIARAMGAEVWAQARSSRHEALRALGADHLFDRRDRDFVDLGQAWDVILDTVGVYPVDRLRRVLAPRGRLLLLAAGLGQMLFLPLGNRLRPQKVLAGPVMDHPDDVRALAQMVNEGQFRPVIDSAFPLSEIVEAHRRVDTGEKFGNVVVRLRDQARSEAE</sequence>
<gene>
    <name evidence="2" type="ORF">E7811_09665</name>
</gene>
<dbReference type="InterPro" id="IPR011032">
    <property type="entry name" value="GroES-like_sf"/>
</dbReference>
<dbReference type="AlphaFoldDB" id="A0A4S3MQ98"/>
<name>A0A4S3MQ98_9RHOB</name>
<dbReference type="PANTHER" id="PTHR43677">
    <property type="entry name" value="SHORT-CHAIN DEHYDROGENASE/REDUCTASE"/>
    <property type="match status" value="1"/>
</dbReference>
<dbReference type="OrthoDB" id="5295340at2"/>
<dbReference type="PANTHER" id="PTHR43677:SF4">
    <property type="entry name" value="QUINONE OXIDOREDUCTASE-LIKE PROTEIN 2"/>
    <property type="match status" value="1"/>
</dbReference>
<dbReference type="Pfam" id="PF13602">
    <property type="entry name" value="ADH_zinc_N_2"/>
    <property type="match status" value="1"/>
</dbReference>
<accession>A0A4S3MQ98</accession>
<dbReference type="Gene3D" id="3.40.50.720">
    <property type="entry name" value="NAD(P)-binding Rossmann-like Domain"/>
    <property type="match status" value="1"/>
</dbReference>
<dbReference type="SUPFAM" id="SSF50129">
    <property type="entry name" value="GroES-like"/>
    <property type="match status" value="1"/>
</dbReference>